<proteinExistence type="predicted"/>
<dbReference type="Pfam" id="PF00041">
    <property type="entry name" value="fn3"/>
    <property type="match status" value="1"/>
</dbReference>
<protein>
    <submittedName>
        <fullName evidence="12">Oidioi.mRNA.OKI2018_I69.chr2.g7561.t1.cds</fullName>
    </submittedName>
</protein>
<dbReference type="InterPro" id="IPR013783">
    <property type="entry name" value="Ig-like_fold"/>
</dbReference>
<dbReference type="InterPro" id="IPR050449">
    <property type="entry name" value="Ephrin_rcpt_TKs"/>
</dbReference>
<evidence type="ECO:0000256" key="7">
    <source>
        <dbReference type="ARBA" id="ARBA00023170"/>
    </source>
</evidence>
<dbReference type="Pfam" id="PF07699">
    <property type="entry name" value="Ephrin_rec_like"/>
    <property type="match status" value="1"/>
</dbReference>
<dbReference type="InterPro" id="IPR000719">
    <property type="entry name" value="Prot_kinase_dom"/>
</dbReference>
<dbReference type="InterPro" id="IPR001090">
    <property type="entry name" value="Ephrin_rcpt_lig-bd_dom"/>
</dbReference>
<sequence>MRRLLLLAGLISADKRYILDTSTETSDLVGPIGKSWHIPPESEWEDASTNDGDGIHYRALQICEIRNPSDSYVYSPLIRTEGAQKVFVEIKYSLRDCKICSESIDILVQNAAETGLLANTRNWRKVATLEDGYQTKTIELSTNGDFYLAYKDHGACGVIFYTKIYYNFCKRPAPERRDLTVSGSCVAHAISADGNEPTMTCLSDGEWISQRSRCVCQAGYEPNRGNYACIPCGEDQYKPKQGNEKCLVCPANSASFGLGATQCTCLDGFYRGEHDHETAPCYGIPSEPLALEYTIIDDVVDIRWSSPTTDGGRSDLMFRLECQQCEEGWRSCRPCGNTVQMPSEEIRPNAVQNFVKIRQLTANTSYRVKVHALNGVSDVAQQAPNFGEVRFRTQSSQFLNSDSSDFSYYNKIVGSVIVTEKDETSARLSWSRPTGAVDQVFEIRHRANSARWNMDTMRSADYKLIGLLPNTEYTVQVRAIVDGEYGPWSTEEIFRTTRSNEAVQLTVTEEEEPVSWLIVIVFAGLGVVTAMAAIVIFIVRRNSRRWSKESRGSFWGGQTSGPAGTMDATVDLIPCKINAPEFSYVDSRTETATYSSFNSSGSDPSRVIVEADIGHDGEFTYSYGKLNGRDVAIKASPVNVESLRREGEALGQFDHPNVLRYESINDKYSPYYLITEFCQKGALSDFVRTARPDSKLSTRMLLDVAEGLSYLHHQKSYIHGAIQASNIMVAADGTSKVSGFGDNSPDAMRYAAPECIANNRVSNISFHSDVWAFGILMWEVFSNGERPYAAFEDADIVPELARGQRLPRPTGCPEPIFNLMVACWSQSPSNRPHFHEIVQELDRVLCEMTNVPTGVAV</sequence>
<dbReference type="InterPro" id="IPR011641">
    <property type="entry name" value="Tyr-kin_ephrin_A/B_rcpt-like"/>
</dbReference>
<evidence type="ECO:0000256" key="8">
    <source>
        <dbReference type="SAM" id="Phobius"/>
    </source>
</evidence>
<dbReference type="InterPro" id="IPR011009">
    <property type="entry name" value="Kinase-like_dom_sf"/>
</dbReference>
<evidence type="ECO:0000256" key="5">
    <source>
        <dbReference type="ARBA" id="ARBA00022989"/>
    </source>
</evidence>
<feature type="domain" description="Protein kinase" evidence="9">
    <location>
        <begin position="608"/>
        <end position="845"/>
    </location>
</feature>
<dbReference type="PROSITE" id="PS50011">
    <property type="entry name" value="PROTEIN_KINASE_DOM"/>
    <property type="match status" value="1"/>
</dbReference>
<evidence type="ECO:0000256" key="1">
    <source>
        <dbReference type="ARBA" id="ARBA00004479"/>
    </source>
</evidence>
<feature type="domain" description="Eph LBD" evidence="11">
    <location>
        <begin position="15"/>
        <end position="174"/>
    </location>
</feature>
<dbReference type="Gene3D" id="2.60.120.260">
    <property type="entry name" value="Galactose-binding domain-like"/>
    <property type="match status" value="1"/>
</dbReference>
<organism evidence="12 13">
    <name type="scientific">Oikopleura dioica</name>
    <name type="common">Tunicate</name>
    <dbReference type="NCBI Taxonomy" id="34765"/>
    <lineage>
        <taxon>Eukaryota</taxon>
        <taxon>Metazoa</taxon>
        <taxon>Chordata</taxon>
        <taxon>Tunicata</taxon>
        <taxon>Appendicularia</taxon>
        <taxon>Copelata</taxon>
        <taxon>Oikopleuridae</taxon>
        <taxon>Oikopleura</taxon>
    </lineage>
</organism>
<comment type="subcellular location">
    <subcellularLocation>
        <location evidence="1">Membrane</location>
        <topology evidence="1">Single-pass type I membrane protein</topology>
    </subcellularLocation>
</comment>
<dbReference type="InterPro" id="IPR003961">
    <property type="entry name" value="FN3_dom"/>
</dbReference>
<accession>A0ABN7TDD2</accession>
<dbReference type="PRINTS" id="PR00109">
    <property type="entry name" value="TYRKINASE"/>
</dbReference>
<dbReference type="Pfam" id="PF01404">
    <property type="entry name" value="Ephrin_lbd"/>
    <property type="match status" value="1"/>
</dbReference>
<keyword evidence="13" id="KW-1185">Reference proteome</keyword>
<name>A0ABN7TDD2_OIKDI</name>
<dbReference type="InterPro" id="IPR036116">
    <property type="entry name" value="FN3_sf"/>
</dbReference>
<keyword evidence="3" id="KW-0547">Nucleotide-binding</keyword>
<dbReference type="Pfam" id="PF25599">
    <property type="entry name" value="Ephrin_CRD"/>
    <property type="match status" value="1"/>
</dbReference>
<evidence type="ECO:0000256" key="2">
    <source>
        <dbReference type="ARBA" id="ARBA00022692"/>
    </source>
</evidence>
<dbReference type="Proteomes" id="UP001158576">
    <property type="component" value="Chromosome 2"/>
</dbReference>
<dbReference type="InterPro" id="IPR001245">
    <property type="entry name" value="Ser-Thr/Tyr_kinase_cat_dom"/>
</dbReference>
<evidence type="ECO:0000256" key="4">
    <source>
        <dbReference type="ARBA" id="ARBA00022840"/>
    </source>
</evidence>
<dbReference type="SUPFAM" id="SSF49785">
    <property type="entry name" value="Galactose-binding domain-like"/>
    <property type="match status" value="1"/>
</dbReference>
<evidence type="ECO:0000313" key="13">
    <source>
        <dbReference type="Proteomes" id="UP001158576"/>
    </source>
</evidence>
<evidence type="ECO:0000259" key="9">
    <source>
        <dbReference type="PROSITE" id="PS50011"/>
    </source>
</evidence>
<dbReference type="PANTHER" id="PTHR46877">
    <property type="entry name" value="EPH RECEPTOR A5"/>
    <property type="match status" value="1"/>
</dbReference>
<dbReference type="SUPFAM" id="SSF57184">
    <property type="entry name" value="Growth factor receptor domain"/>
    <property type="match status" value="1"/>
</dbReference>
<feature type="transmembrane region" description="Helical" evidence="8">
    <location>
        <begin position="514"/>
        <end position="539"/>
    </location>
</feature>
<dbReference type="Gene3D" id="2.60.40.1770">
    <property type="entry name" value="ephrin a2 ectodomain"/>
    <property type="match status" value="1"/>
</dbReference>
<feature type="domain" description="Fibronectin type-III" evidence="10">
    <location>
        <begin position="412"/>
        <end position="499"/>
    </location>
</feature>
<dbReference type="Pfam" id="PF07714">
    <property type="entry name" value="PK_Tyr_Ser-Thr"/>
    <property type="match status" value="1"/>
</dbReference>
<dbReference type="SMART" id="SM00615">
    <property type="entry name" value="EPH_lbd"/>
    <property type="match status" value="1"/>
</dbReference>
<keyword evidence="7" id="KW-0675">Receptor</keyword>
<dbReference type="PROSITE" id="PS50853">
    <property type="entry name" value="FN3"/>
    <property type="match status" value="2"/>
</dbReference>
<dbReference type="SUPFAM" id="SSF56112">
    <property type="entry name" value="Protein kinase-like (PK-like)"/>
    <property type="match status" value="1"/>
</dbReference>
<feature type="domain" description="Fibronectin type-III" evidence="10">
    <location>
        <begin position="284"/>
        <end position="396"/>
    </location>
</feature>
<dbReference type="SMART" id="SM00060">
    <property type="entry name" value="FN3"/>
    <property type="match status" value="2"/>
</dbReference>
<dbReference type="EMBL" id="OU015567">
    <property type="protein sequence ID" value="CAG5113452.1"/>
    <property type="molecule type" value="Genomic_DNA"/>
</dbReference>
<dbReference type="Gene3D" id="2.60.40.10">
    <property type="entry name" value="Immunoglobulins"/>
    <property type="match status" value="2"/>
</dbReference>
<dbReference type="CDD" id="cd00063">
    <property type="entry name" value="FN3"/>
    <property type="match status" value="2"/>
</dbReference>
<dbReference type="Gene3D" id="1.10.510.10">
    <property type="entry name" value="Transferase(Phosphotransferase) domain 1"/>
    <property type="match status" value="1"/>
</dbReference>
<evidence type="ECO:0000259" key="11">
    <source>
        <dbReference type="PROSITE" id="PS51550"/>
    </source>
</evidence>
<keyword evidence="5 8" id="KW-1133">Transmembrane helix</keyword>
<evidence type="ECO:0000313" key="12">
    <source>
        <dbReference type="EMBL" id="CAG5113452.1"/>
    </source>
</evidence>
<evidence type="ECO:0000259" key="10">
    <source>
        <dbReference type="PROSITE" id="PS50853"/>
    </source>
</evidence>
<dbReference type="InterPro" id="IPR009030">
    <property type="entry name" value="Growth_fac_rcpt_cys_sf"/>
</dbReference>
<keyword evidence="6 8" id="KW-0472">Membrane</keyword>
<dbReference type="SMART" id="SM01411">
    <property type="entry name" value="Ephrin_rec_like"/>
    <property type="match status" value="1"/>
</dbReference>
<dbReference type="PROSITE" id="PS51550">
    <property type="entry name" value="EPH_LBD"/>
    <property type="match status" value="1"/>
</dbReference>
<evidence type="ECO:0000256" key="3">
    <source>
        <dbReference type="ARBA" id="ARBA00022741"/>
    </source>
</evidence>
<reference evidence="12 13" key="1">
    <citation type="submission" date="2021-04" db="EMBL/GenBank/DDBJ databases">
        <authorList>
            <person name="Bliznina A."/>
        </authorList>
    </citation>
    <scope>NUCLEOTIDE SEQUENCE [LARGE SCALE GENOMIC DNA]</scope>
</reference>
<dbReference type="SUPFAM" id="SSF49265">
    <property type="entry name" value="Fibronectin type III"/>
    <property type="match status" value="1"/>
</dbReference>
<gene>
    <name evidence="12" type="ORF">OKIOD_LOCUS16326</name>
</gene>
<dbReference type="Gene3D" id="2.10.50.10">
    <property type="entry name" value="Tumor Necrosis Factor Receptor, subunit A, domain 2"/>
    <property type="match status" value="1"/>
</dbReference>
<dbReference type="InterPro" id="IPR008979">
    <property type="entry name" value="Galactose-bd-like_sf"/>
</dbReference>
<evidence type="ECO:0000256" key="6">
    <source>
        <dbReference type="ARBA" id="ARBA00023136"/>
    </source>
</evidence>
<keyword evidence="4" id="KW-0067">ATP-binding</keyword>
<dbReference type="PANTHER" id="PTHR46877:SF14">
    <property type="entry name" value="RECEPTOR PROTEIN-TYROSINE KINASE"/>
    <property type="match status" value="1"/>
</dbReference>
<keyword evidence="2 8" id="KW-0812">Transmembrane</keyword>